<evidence type="ECO:0000313" key="1">
    <source>
        <dbReference type="EMBL" id="GBN52383.1"/>
    </source>
</evidence>
<proteinExistence type="predicted"/>
<reference evidence="1 2" key="1">
    <citation type="journal article" date="2019" name="Sci. Rep.">
        <title>Orb-weaving spider Araneus ventricosus genome elucidates the spidroin gene catalogue.</title>
        <authorList>
            <person name="Kono N."/>
            <person name="Nakamura H."/>
            <person name="Ohtoshi R."/>
            <person name="Moran D.A.P."/>
            <person name="Shinohara A."/>
            <person name="Yoshida Y."/>
            <person name="Fujiwara M."/>
            <person name="Mori M."/>
            <person name="Tomita M."/>
            <person name="Arakawa K."/>
        </authorList>
    </citation>
    <scope>NUCLEOTIDE SEQUENCE [LARGE SCALE GENOMIC DNA]</scope>
</reference>
<keyword evidence="2" id="KW-1185">Reference proteome</keyword>
<dbReference type="EMBL" id="BGPR01011657">
    <property type="protein sequence ID" value="GBN52383.1"/>
    <property type="molecule type" value="Genomic_DNA"/>
</dbReference>
<comment type="caution">
    <text evidence="1">The sequence shown here is derived from an EMBL/GenBank/DDBJ whole genome shotgun (WGS) entry which is preliminary data.</text>
</comment>
<organism evidence="1 2">
    <name type="scientific">Araneus ventricosus</name>
    <name type="common">Orbweaver spider</name>
    <name type="synonym">Epeira ventricosa</name>
    <dbReference type="NCBI Taxonomy" id="182803"/>
    <lineage>
        <taxon>Eukaryota</taxon>
        <taxon>Metazoa</taxon>
        <taxon>Ecdysozoa</taxon>
        <taxon>Arthropoda</taxon>
        <taxon>Chelicerata</taxon>
        <taxon>Arachnida</taxon>
        <taxon>Araneae</taxon>
        <taxon>Araneomorphae</taxon>
        <taxon>Entelegynae</taxon>
        <taxon>Araneoidea</taxon>
        <taxon>Araneidae</taxon>
        <taxon>Araneus</taxon>
    </lineage>
</organism>
<evidence type="ECO:0000313" key="2">
    <source>
        <dbReference type="Proteomes" id="UP000499080"/>
    </source>
</evidence>
<accession>A0A4Y2PN87</accession>
<dbReference type="Proteomes" id="UP000499080">
    <property type="component" value="Unassembled WGS sequence"/>
</dbReference>
<dbReference type="AlphaFoldDB" id="A0A4Y2PN87"/>
<sequence length="93" mass="10826">MNAITRKRNMVKRNLLRGLVTKLVDLYRVLDPVAQEDVQNAYSSPFLTTTNQHRDALCAYRRKPPIAFENERSLRNGCESLRDNNDCCETLRK</sequence>
<gene>
    <name evidence="1" type="ORF">AVEN_189567_1</name>
</gene>
<protein>
    <submittedName>
        <fullName evidence="1">Uncharacterized protein</fullName>
    </submittedName>
</protein>
<name>A0A4Y2PN87_ARAVE</name>